<protein>
    <submittedName>
        <fullName evidence="2">Steroid 5-alpha reductase</fullName>
    </submittedName>
</protein>
<keyword evidence="1" id="KW-0472">Membrane</keyword>
<gene>
    <name evidence="2" type="ORF">C7B64_18410</name>
</gene>
<sequence length="221" mass="25361">MKTKHFVNLHKGTTFFFVLALMFGYNNFSLAPWIYLSLHGTYGFLWLLKDRIYPDKQWEQEVSIPLGVTGFLILCLYWVAPFILISSGSTPPLYLVWLAVSLNIIGVFLHFASDSQKYYTLKYRSGLIDEGFFARCRNTNYLGEFLIYLSFAILTQHWLPLLILAGFLLGIFVPNMLKKDNSLAKYPGFVDYQANSGLFFPKLFGVSTRESSPEDRVTINS</sequence>
<dbReference type="RefSeq" id="WP_106290112.1">
    <property type="nucleotide sequence ID" value="NZ_CAWNTC010000139.1"/>
</dbReference>
<name>A0A2T1BZK2_9CYAN</name>
<comment type="caution">
    <text evidence="2">The sequence shown here is derived from an EMBL/GenBank/DDBJ whole genome shotgun (WGS) entry which is preliminary data.</text>
</comment>
<feature type="transmembrane region" description="Helical" evidence="1">
    <location>
        <begin position="92"/>
        <end position="112"/>
    </location>
</feature>
<keyword evidence="3" id="KW-1185">Reference proteome</keyword>
<evidence type="ECO:0000256" key="1">
    <source>
        <dbReference type="SAM" id="Phobius"/>
    </source>
</evidence>
<feature type="transmembrane region" description="Helical" evidence="1">
    <location>
        <begin position="145"/>
        <end position="173"/>
    </location>
</feature>
<dbReference type="Gene3D" id="1.20.120.1630">
    <property type="match status" value="1"/>
</dbReference>
<evidence type="ECO:0000313" key="2">
    <source>
        <dbReference type="EMBL" id="PSB01431.1"/>
    </source>
</evidence>
<dbReference type="InterPro" id="IPR010721">
    <property type="entry name" value="UstE-like"/>
</dbReference>
<keyword evidence="1" id="KW-0812">Transmembrane</keyword>
<keyword evidence="1" id="KW-1133">Transmembrane helix</keyword>
<evidence type="ECO:0000313" key="3">
    <source>
        <dbReference type="Proteomes" id="UP000238762"/>
    </source>
</evidence>
<feature type="transmembrane region" description="Helical" evidence="1">
    <location>
        <begin position="12"/>
        <end position="36"/>
    </location>
</feature>
<dbReference type="Proteomes" id="UP000238762">
    <property type="component" value="Unassembled WGS sequence"/>
</dbReference>
<dbReference type="EMBL" id="PVWJ01000108">
    <property type="protein sequence ID" value="PSB01431.1"/>
    <property type="molecule type" value="Genomic_DNA"/>
</dbReference>
<reference evidence="2 3" key="2">
    <citation type="submission" date="2018-03" db="EMBL/GenBank/DDBJ databases">
        <title>The ancient ancestry and fast evolution of plastids.</title>
        <authorList>
            <person name="Moore K.R."/>
            <person name="Magnabosco C."/>
            <person name="Momper L."/>
            <person name="Gold D.A."/>
            <person name="Bosak T."/>
            <person name="Fournier G.P."/>
        </authorList>
    </citation>
    <scope>NUCLEOTIDE SEQUENCE [LARGE SCALE GENOMIC DNA]</scope>
    <source>
        <strain evidence="2 3">CCAP 1448/3</strain>
    </source>
</reference>
<dbReference type="AlphaFoldDB" id="A0A2T1BZK2"/>
<organism evidence="2 3">
    <name type="scientific">Merismopedia glauca CCAP 1448/3</name>
    <dbReference type="NCBI Taxonomy" id="1296344"/>
    <lineage>
        <taxon>Bacteria</taxon>
        <taxon>Bacillati</taxon>
        <taxon>Cyanobacteriota</taxon>
        <taxon>Cyanophyceae</taxon>
        <taxon>Synechococcales</taxon>
        <taxon>Merismopediaceae</taxon>
        <taxon>Merismopedia</taxon>
    </lineage>
</organism>
<dbReference type="Pfam" id="PF06966">
    <property type="entry name" value="DUF1295"/>
    <property type="match status" value="1"/>
</dbReference>
<accession>A0A2T1BZK2</accession>
<dbReference type="OrthoDB" id="9779233at2"/>
<reference evidence="2 3" key="1">
    <citation type="submission" date="2018-02" db="EMBL/GenBank/DDBJ databases">
        <authorList>
            <person name="Cohen D.B."/>
            <person name="Kent A.D."/>
        </authorList>
    </citation>
    <scope>NUCLEOTIDE SEQUENCE [LARGE SCALE GENOMIC DNA]</scope>
    <source>
        <strain evidence="2 3">CCAP 1448/3</strain>
    </source>
</reference>
<feature type="transmembrane region" description="Helical" evidence="1">
    <location>
        <begin position="64"/>
        <end position="85"/>
    </location>
</feature>
<proteinExistence type="predicted"/>